<reference evidence="5 6" key="1">
    <citation type="submission" date="2018-04" db="EMBL/GenBank/DDBJ databases">
        <title>The genome of golden apple snail Pomacea canaliculata provides insight into stress tolerance and invasive adaptation.</title>
        <authorList>
            <person name="Liu C."/>
            <person name="Liu B."/>
            <person name="Ren Y."/>
            <person name="Zhang Y."/>
            <person name="Wang H."/>
            <person name="Li S."/>
            <person name="Jiang F."/>
            <person name="Yin L."/>
            <person name="Zhang G."/>
            <person name="Qian W."/>
            <person name="Fan W."/>
        </authorList>
    </citation>
    <scope>NUCLEOTIDE SEQUENCE [LARGE SCALE GENOMIC DNA]</scope>
    <source>
        <strain evidence="5">SZHN2017</strain>
        <tissue evidence="5">Muscle</tissue>
    </source>
</reference>
<dbReference type="PANTHER" id="PTHR10044">
    <property type="entry name" value="INHIBITOR OF APOPTOSIS"/>
    <property type="match status" value="1"/>
</dbReference>
<dbReference type="GO" id="GO:0031398">
    <property type="term" value="P:positive regulation of protein ubiquitination"/>
    <property type="evidence" value="ECO:0007669"/>
    <property type="project" value="TreeGrafter"/>
</dbReference>
<dbReference type="GO" id="GO:0005737">
    <property type="term" value="C:cytoplasm"/>
    <property type="evidence" value="ECO:0007669"/>
    <property type="project" value="TreeGrafter"/>
</dbReference>
<sequence>MNFFDQHPHSSFALNSLNGGSGSESSGKHAHHDFFPETAKKSGEITNILGPTAGSKMITYLLDSPAAQAVLEMGIPGDIIKLVATAYQMETGSELKSAQELYKMSSDIKDSPEKMQELISKISLSEQKIDYEKQKIENEKSQPSFPKSSENHSEMMLKFSENSGKVLATAQLKQHVRALAVENKKLKERKKCRSCKTVELTSSGVTFLPCGHFITCEACAEKHENCPACNQTIMGTVRTFLA</sequence>
<dbReference type="EMBL" id="PZQS01000005">
    <property type="protein sequence ID" value="PVD30022.1"/>
    <property type="molecule type" value="Genomic_DNA"/>
</dbReference>
<dbReference type="SUPFAM" id="SSF57850">
    <property type="entry name" value="RING/U-box"/>
    <property type="match status" value="1"/>
</dbReference>
<gene>
    <name evidence="5" type="ORF">C0Q70_09283</name>
</gene>
<dbReference type="InterPro" id="IPR050784">
    <property type="entry name" value="IAP"/>
</dbReference>
<evidence type="ECO:0000259" key="4">
    <source>
        <dbReference type="PROSITE" id="PS50089"/>
    </source>
</evidence>
<feature type="domain" description="RING-type" evidence="4">
    <location>
        <begin position="192"/>
        <end position="230"/>
    </location>
</feature>
<dbReference type="GO" id="GO:0008270">
    <property type="term" value="F:zinc ion binding"/>
    <property type="evidence" value="ECO:0007669"/>
    <property type="project" value="UniProtKB-KW"/>
</dbReference>
<evidence type="ECO:0000256" key="1">
    <source>
        <dbReference type="ARBA" id="ARBA00022771"/>
    </source>
</evidence>
<evidence type="ECO:0000313" key="5">
    <source>
        <dbReference type="EMBL" id="PVD30022.1"/>
    </source>
</evidence>
<dbReference type="GO" id="GO:0043066">
    <property type="term" value="P:negative regulation of apoptotic process"/>
    <property type="evidence" value="ECO:0007669"/>
    <property type="project" value="TreeGrafter"/>
</dbReference>
<dbReference type="Pfam" id="PF13920">
    <property type="entry name" value="zf-C3HC4_3"/>
    <property type="match status" value="1"/>
</dbReference>
<dbReference type="PANTHER" id="PTHR10044:SF139">
    <property type="entry name" value="DEATH-ASSOCIATED INHIBITOR OF APOPTOSIS 2"/>
    <property type="match status" value="1"/>
</dbReference>
<keyword evidence="6" id="KW-1185">Reference proteome</keyword>
<evidence type="ECO:0000313" key="6">
    <source>
        <dbReference type="Proteomes" id="UP000245119"/>
    </source>
</evidence>
<comment type="caution">
    <text evidence="5">The sequence shown here is derived from an EMBL/GenBank/DDBJ whole genome shotgun (WGS) entry which is preliminary data.</text>
</comment>
<evidence type="ECO:0000256" key="2">
    <source>
        <dbReference type="ARBA" id="ARBA00022833"/>
    </source>
</evidence>
<dbReference type="GO" id="GO:0061630">
    <property type="term" value="F:ubiquitin protein ligase activity"/>
    <property type="evidence" value="ECO:0007669"/>
    <property type="project" value="TreeGrafter"/>
</dbReference>
<dbReference type="GO" id="GO:0051726">
    <property type="term" value="P:regulation of cell cycle"/>
    <property type="evidence" value="ECO:0007669"/>
    <property type="project" value="TreeGrafter"/>
</dbReference>
<keyword evidence="2" id="KW-0862">Zinc</keyword>
<dbReference type="OrthoDB" id="6161660at2759"/>
<evidence type="ECO:0000256" key="3">
    <source>
        <dbReference type="PROSITE-ProRule" id="PRU00175"/>
    </source>
</evidence>
<dbReference type="Proteomes" id="UP000245119">
    <property type="component" value="Linkage Group LG5"/>
</dbReference>
<dbReference type="STRING" id="400727.A0A2T7P9C7"/>
<dbReference type="Gene3D" id="3.30.40.10">
    <property type="entry name" value="Zinc/RING finger domain, C3HC4 (zinc finger)"/>
    <property type="match status" value="1"/>
</dbReference>
<dbReference type="OMA" id="KHENCPA"/>
<dbReference type="InterPro" id="IPR013083">
    <property type="entry name" value="Znf_RING/FYVE/PHD"/>
</dbReference>
<dbReference type="AlphaFoldDB" id="A0A2T7P9C7"/>
<proteinExistence type="predicted"/>
<dbReference type="InterPro" id="IPR001841">
    <property type="entry name" value="Znf_RING"/>
</dbReference>
<name>A0A2T7P9C7_POMCA</name>
<keyword evidence="1 3" id="KW-0863">Zinc-finger</keyword>
<protein>
    <recommendedName>
        <fullName evidence="4">RING-type domain-containing protein</fullName>
    </recommendedName>
</protein>
<dbReference type="GO" id="GO:0005634">
    <property type="term" value="C:nucleus"/>
    <property type="evidence" value="ECO:0007669"/>
    <property type="project" value="TreeGrafter"/>
</dbReference>
<accession>A0A2T7P9C7</accession>
<dbReference type="PROSITE" id="PS50089">
    <property type="entry name" value="ZF_RING_2"/>
    <property type="match status" value="1"/>
</dbReference>
<keyword evidence="1 3" id="KW-0479">Metal-binding</keyword>
<dbReference type="GO" id="GO:0043027">
    <property type="term" value="F:cysteine-type endopeptidase inhibitor activity involved in apoptotic process"/>
    <property type="evidence" value="ECO:0007669"/>
    <property type="project" value="TreeGrafter"/>
</dbReference>
<organism evidence="5 6">
    <name type="scientific">Pomacea canaliculata</name>
    <name type="common">Golden apple snail</name>
    <dbReference type="NCBI Taxonomy" id="400727"/>
    <lineage>
        <taxon>Eukaryota</taxon>
        <taxon>Metazoa</taxon>
        <taxon>Spiralia</taxon>
        <taxon>Lophotrochozoa</taxon>
        <taxon>Mollusca</taxon>
        <taxon>Gastropoda</taxon>
        <taxon>Caenogastropoda</taxon>
        <taxon>Architaenioglossa</taxon>
        <taxon>Ampullarioidea</taxon>
        <taxon>Ampullariidae</taxon>
        <taxon>Pomacea</taxon>
    </lineage>
</organism>